<dbReference type="EMBL" id="CP000108">
    <property type="protein sequence ID" value="ABB27936.1"/>
    <property type="molecule type" value="Genomic_DNA"/>
</dbReference>
<dbReference type="KEGG" id="cch:Cag_0663"/>
<gene>
    <name evidence="1" type="ordered locus">Cag_0663</name>
</gene>
<dbReference type="InterPro" id="IPR003477">
    <property type="entry name" value="PemK-like"/>
</dbReference>
<proteinExistence type="predicted"/>
<dbReference type="GO" id="GO:0003677">
    <property type="term" value="F:DNA binding"/>
    <property type="evidence" value="ECO:0007669"/>
    <property type="project" value="InterPro"/>
</dbReference>
<name>Q3AST9_CHLCH</name>
<reference evidence="1" key="1">
    <citation type="submission" date="2005-08" db="EMBL/GenBank/DDBJ databases">
        <title>Complete sequence of Chlorobium chlorochromatii CaD3.</title>
        <authorList>
            <person name="Copeland A."/>
            <person name="Lucas S."/>
            <person name="Lapidus A."/>
            <person name="Barry K."/>
            <person name="Detter J.C."/>
            <person name="Glavina T."/>
            <person name="Hammon N."/>
            <person name="Israni S."/>
            <person name="Pitluck S."/>
            <person name="Bryant D."/>
            <person name="Schmutz J."/>
            <person name="Larimer F."/>
            <person name="Land M."/>
            <person name="Kyrpides N."/>
            <person name="Ivanova N."/>
            <person name="Richardson P."/>
        </authorList>
    </citation>
    <scope>NUCLEOTIDE SEQUENCE [LARGE SCALE GENOMIC DNA]</scope>
    <source>
        <strain evidence="1">CaD3</strain>
    </source>
</reference>
<dbReference type="HOGENOM" id="CLU_121823_6_0_10"/>
<dbReference type="Gene3D" id="2.30.30.110">
    <property type="match status" value="1"/>
</dbReference>
<sequence length="104" mass="12038">MVGEIYLAQIYFTDLSEYKIRPVLIVKELGDDCMCLQLTSQLNYDGILITNNDLFDGYLKKDSMILMPKNFTLHKSILKKYLARIKLDLIERIMNQLCKALGCV</sequence>
<evidence type="ECO:0008006" key="2">
    <source>
        <dbReference type="Google" id="ProtNLM"/>
    </source>
</evidence>
<protein>
    <recommendedName>
        <fullName evidence="2">PemK-like protein</fullName>
    </recommendedName>
</protein>
<dbReference type="OrthoDB" id="129822at2"/>
<accession>Q3AST9</accession>
<dbReference type="SUPFAM" id="SSF50118">
    <property type="entry name" value="Cell growth inhibitor/plasmid maintenance toxic component"/>
    <property type="match status" value="1"/>
</dbReference>
<dbReference type="eggNOG" id="COG2337">
    <property type="taxonomic scope" value="Bacteria"/>
</dbReference>
<organism evidence="1">
    <name type="scientific">Chlorobium chlorochromatii (strain CaD3)</name>
    <dbReference type="NCBI Taxonomy" id="340177"/>
    <lineage>
        <taxon>Bacteria</taxon>
        <taxon>Pseudomonadati</taxon>
        <taxon>Chlorobiota</taxon>
        <taxon>Chlorobiia</taxon>
        <taxon>Chlorobiales</taxon>
        <taxon>Chlorobiaceae</taxon>
        <taxon>Chlorobium/Pelodictyon group</taxon>
        <taxon>Chlorobium</taxon>
    </lineage>
</organism>
<dbReference type="AlphaFoldDB" id="Q3AST9"/>
<dbReference type="InterPro" id="IPR011067">
    <property type="entry name" value="Plasmid_toxin/cell-grow_inhib"/>
</dbReference>
<dbReference type="Pfam" id="PF02452">
    <property type="entry name" value="PemK_toxin"/>
    <property type="match status" value="1"/>
</dbReference>
<evidence type="ECO:0000313" key="1">
    <source>
        <dbReference type="EMBL" id="ABB27936.1"/>
    </source>
</evidence>